<dbReference type="GO" id="GO:1903833">
    <property type="term" value="P:positive regulation of cellular response to amino acid starvation"/>
    <property type="evidence" value="ECO:0007669"/>
    <property type="project" value="UniProtKB-ARBA"/>
</dbReference>
<proteinExistence type="predicted"/>
<comment type="caution">
    <text evidence="6">The sequence shown here is derived from an EMBL/GenBank/DDBJ whole genome shotgun (WGS) entry which is preliminary data.</text>
</comment>
<feature type="compositionally biased region" description="Polar residues" evidence="3">
    <location>
        <begin position="49"/>
        <end position="58"/>
    </location>
</feature>
<evidence type="ECO:0000256" key="1">
    <source>
        <dbReference type="ARBA" id="ARBA00022741"/>
    </source>
</evidence>
<protein>
    <submittedName>
        <fullName evidence="6">GTP binding protein-like protein</fullName>
    </submittedName>
</protein>
<dbReference type="FunFam" id="3.40.50.300:FF:000740">
    <property type="entry name" value="Putative GTP-binding protein 1"/>
    <property type="match status" value="1"/>
</dbReference>
<organism evidence="6 7">
    <name type="scientific">Aureobasidium pullulans</name>
    <name type="common">Black yeast</name>
    <name type="synonym">Pullularia pullulans</name>
    <dbReference type="NCBI Taxonomy" id="5580"/>
    <lineage>
        <taxon>Eukaryota</taxon>
        <taxon>Fungi</taxon>
        <taxon>Dikarya</taxon>
        <taxon>Ascomycota</taxon>
        <taxon>Pezizomycotina</taxon>
        <taxon>Dothideomycetes</taxon>
        <taxon>Dothideomycetidae</taxon>
        <taxon>Dothideales</taxon>
        <taxon>Saccotheciaceae</taxon>
        <taxon>Aureobasidium</taxon>
    </lineage>
</organism>
<dbReference type="GO" id="GO:0005525">
    <property type="term" value="F:GTP binding"/>
    <property type="evidence" value="ECO:0007669"/>
    <property type="project" value="UniProtKB-KW"/>
</dbReference>
<dbReference type="InterPro" id="IPR006073">
    <property type="entry name" value="GTP-bd"/>
</dbReference>
<dbReference type="PROSITE" id="PS00905">
    <property type="entry name" value="GTP1_OBG"/>
    <property type="match status" value="1"/>
</dbReference>
<dbReference type="PROSITE" id="PS51710">
    <property type="entry name" value="G_OBG"/>
    <property type="match status" value="1"/>
</dbReference>
<evidence type="ECO:0000259" key="4">
    <source>
        <dbReference type="PROSITE" id="PS51710"/>
    </source>
</evidence>
<dbReference type="InterPro" id="IPR004095">
    <property type="entry name" value="TGS"/>
</dbReference>
<feature type="domain" description="OBG-type G" evidence="4">
    <location>
        <begin position="150"/>
        <end position="376"/>
    </location>
</feature>
<gene>
    <name evidence="6" type="ORF">D6D01_10169</name>
</gene>
<dbReference type="Proteomes" id="UP000306584">
    <property type="component" value="Unassembled WGS sequence"/>
</dbReference>
<dbReference type="AlphaFoldDB" id="A0A4S9JMU7"/>
<evidence type="ECO:0000256" key="3">
    <source>
        <dbReference type="SAM" id="MobiDB-lite"/>
    </source>
</evidence>
<dbReference type="Pfam" id="PF01926">
    <property type="entry name" value="MMR_HSR1"/>
    <property type="match status" value="1"/>
</dbReference>
<dbReference type="SUPFAM" id="SSF52540">
    <property type="entry name" value="P-loop containing nucleoside triphosphate hydrolases"/>
    <property type="match status" value="1"/>
</dbReference>
<evidence type="ECO:0000313" key="6">
    <source>
        <dbReference type="EMBL" id="THY03896.1"/>
    </source>
</evidence>
<dbReference type="NCBIfam" id="TIGR00231">
    <property type="entry name" value="small_GTP"/>
    <property type="match status" value="1"/>
</dbReference>
<dbReference type="CDD" id="cd01896">
    <property type="entry name" value="DRG"/>
    <property type="match status" value="1"/>
</dbReference>
<dbReference type="PROSITE" id="PS51880">
    <property type="entry name" value="TGS"/>
    <property type="match status" value="1"/>
</dbReference>
<dbReference type="PRINTS" id="PR00326">
    <property type="entry name" value="GTP1OBG"/>
</dbReference>
<dbReference type="GO" id="GO:0003924">
    <property type="term" value="F:GTPase activity"/>
    <property type="evidence" value="ECO:0007669"/>
    <property type="project" value="InterPro"/>
</dbReference>
<dbReference type="CDD" id="cd17230">
    <property type="entry name" value="TGS_DRG1"/>
    <property type="match status" value="1"/>
</dbReference>
<feature type="non-terminal residue" evidence="6">
    <location>
        <position position="1"/>
    </location>
</feature>
<dbReference type="InterPro" id="IPR005225">
    <property type="entry name" value="Small_GTP-bd"/>
</dbReference>
<dbReference type="InterPro" id="IPR006074">
    <property type="entry name" value="GTP1-OBG_CS"/>
</dbReference>
<name>A0A4S9JMU7_AURPU</name>
<dbReference type="EMBL" id="QZBD01000864">
    <property type="protein sequence ID" value="THY03896.1"/>
    <property type="molecule type" value="Genomic_DNA"/>
</dbReference>
<dbReference type="InterPro" id="IPR012676">
    <property type="entry name" value="TGS-like"/>
</dbReference>
<keyword evidence="1" id="KW-0547">Nucleotide-binding</keyword>
<dbReference type="InterPro" id="IPR045001">
    <property type="entry name" value="DRG"/>
</dbReference>
<evidence type="ECO:0000313" key="7">
    <source>
        <dbReference type="Proteomes" id="UP000306584"/>
    </source>
</evidence>
<dbReference type="Pfam" id="PF02824">
    <property type="entry name" value="TGS"/>
    <property type="match status" value="1"/>
</dbReference>
<sequence>TRPWIEPRSRHCSQTIRQICNFDFSQFITRRVSLYRNQPSTVATHVTQTTLSSRNSRPIPNKHHPPWLPPSTRCATTVLESPEFLALTRIAPQIKQIEDEMAKTQKNKATSYHLGQLKAKLAKLKRELLTPSSSGGGGGAGFDVARTGVASVGFIGFPSVGKSTLMSRLTGQHSEAAAYEFTTLTTVPGQVMYNGAKIQILDLPGIIQGAKDGKGRGRQVIAVAKTCHLIFIVLDVNKPLTDKRVIENELEGFGIRINKSPPNIHFKKKDKGGISITNTVPLTHIDHDEIKAVMNEYKISSADIAIRCDATIDDLIDILEAKSRSYIPVIYALNKIDAISIEELDLLYRIPNACPISSEHGWNVDELMEQMWEKLSLCRVYTKPKGKAPDYTAPVVLRANARTVEDFCNAIHKTIVEQFKVAIVYGKSVRHQPQRVGLSHELADEDVLTIIKR</sequence>
<evidence type="ECO:0000259" key="5">
    <source>
        <dbReference type="PROSITE" id="PS51880"/>
    </source>
</evidence>
<dbReference type="Gene3D" id="3.10.20.30">
    <property type="match status" value="1"/>
</dbReference>
<evidence type="ECO:0000256" key="2">
    <source>
        <dbReference type="ARBA" id="ARBA00023134"/>
    </source>
</evidence>
<feature type="domain" description="TGS" evidence="5">
    <location>
        <begin position="376"/>
        <end position="452"/>
    </location>
</feature>
<reference evidence="6 7" key="1">
    <citation type="submission" date="2018-10" db="EMBL/GenBank/DDBJ databases">
        <title>Fifty Aureobasidium pullulans genomes reveal a recombining polyextremotolerant generalist.</title>
        <authorList>
            <person name="Gostincar C."/>
            <person name="Turk M."/>
            <person name="Zajc J."/>
            <person name="Gunde-Cimerman N."/>
        </authorList>
    </citation>
    <scope>NUCLEOTIDE SEQUENCE [LARGE SCALE GENOMIC DNA]</scope>
    <source>
        <strain evidence="6 7">EXF-6604</strain>
    </source>
</reference>
<dbReference type="SUPFAM" id="SSF81271">
    <property type="entry name" value="TGS-like"/>
    <property type="match status" value="1"/>
</dbReference>
<dbReference type="PANTHER" id="PTHR43127">
    <property type="entry name" value="DEVELOPMENTALLY-REGULATED GTP-BINDING PROTEIN 2"/>
    <property type="match status" value="1"/>
</dbReference>
<keyword evidence="2" id="KW-0342">GTP-binding</keyword>
<dbReference type="InterPro" id="IPR012675">
    <property type="entry name" value="Beta-grasp_dom_sf"/>
</dbReference>
<dbReference type="FunFam" id="3.10.20.30:FF:000003">
    <property type="entry name" value="Developmentally-regulated GTP-binding protein 1"/>
    <property type="match status" value="1"/>
</dbReference>
<feature type="region of interest" description="Disordered" evidence="3">
    <location>
        <begin position="49"/>
        <end position="70"/>
    </location>
</feature>
<dbReference type="Gene3D" id="6.10.140.1070">
    <property type="match status" value="2"/>
</dbReference>
<dbReference type="InterPro" id="IPR027417">
    <property type="entry name" value="P-loop_NTPase"/>
</dbReference>
<accession>A0A4S9JMU7</accession>
<dbReference type="Pfam" id="PF16897">
    <property type="entry name" value="MMR_HSR1_Xtn"/>
    <property type="match status" value="1"/>
</dbReference>
<dbReference type="InterPro" id="IPR031662">
    <property type="entry name" value="GTP-binding_2"/>
</dbReference>
<dbReference type="InterPro" id="IPR031167">
    <property type="entry name" value="G_OBG"/>
</dbReference>